<reference evidence="2" key="2">
    <citation type="journal article" date="2020" name="Nat. Commun.">
        <title>Large-scale genome sequencing of mycorrhizal fungi provides insights into the early evolution of symbiotic traits.</title>
        <authorList>
            <person name="Miyauchi S."/>
            <person name="Kiss E."/>
            <person name="Kuo A."/>
            <person name="Drula E."/>
            <person name="Kohler A."/>
            <person name="Sanchez-Garcia M."/>
            <person name="Morin E."/>
            <person name="Andreopoulos B."/>
            <person name="Barry K.W."/>
            <person name="Bonito G."/>
            <person name="Buee M."/>
            <person name="Carver A."/>
            <person name="Chen C."/>
            <person name="Cichocki N."/>
            <person name="Clum A."/>
            <person name="Culley D."/>
            <person name="Crous P.W."/>
            <person name="Fauchery L."/>
            <person name="Girlanda M."/>
            <person name="Hayes R.D."/>
            <person name="Keri Z."/>
            <person name="LaButti K."/>
            <person name="Lipzen A."/>
            <person name="Lombard V."/>
            <person name="Magnuson J."/>
            <person name="Maillard F."/>
            <person name="Murat C."/>
            <person name="Nolan M."/>
            <person name="Ohm R.A."/>
            <person name="Pangilinan J."/>
            <person name="Pereira M.F."/>
            <person name="Perotto S."/>
            <person name="Peter M."/>
            <person name="Pfister S."/>
            <person name="Riley R."/>
            <person name="Sitrit Y."/>
            <person name="Stielow J.B."/>
            <person name="Szollosi G."/>
            <person name="Zifcakova L."/>
            <person name="Stursova M."/>
            <person name="Spatafora J.W."/>
            <person name="Tedersoo L."/>
            <person name="Vaario L.M."/>
            <person name="Yamada A."/>
            <person name="Yan M."/>
            <person name="Wang P."/>
            <person name="Xu J."/>
            <person name="Bruns T."/>
            <person name="Baldrian P."/>
            <person name="Vilgalys R."/>
            <person name="Dunand C."/>
            <person name="Henrissat B."/>
            <person name="Grigoriev I.V."/>
            <person name="Hibbett D."/>
            <person name="Nagy L.G."/>
            <person name="Martin F.M."/>
        </authorList>
    </citation>
    <scope>NUCLEOTIDE SEQUENCE</scope>
    <source>
        <strain evidence="2">BED1</strain>
    </source>
</reference>
<evidence type="ECO:0000259" key="1">
    <source>
        <dbReference type="Pfam" id="PF20722"/>
    </source>
</evidence>
<gene>
    <name evidence="2" type="ORF">L210DRAFT_3503959</name>
</gene>
<dbReference type="EMBL" id="WHUW01000012">
    <property type="protein sequence ID" value="KAF8440245.1"/>
    <property type="molecule type" value="Genomic_DNA"/>
</dbReference>
<organism evidence="2 3">
    <name type="scientific">Boletus edulis BED1</name>
    <dbReference type="NCBI Taxonomy" id="1328754"/>
    <lineage>
        <taxon>Eukaryota</taxon>
        <taxon>Fungi</taxon>
        <taxon>Dikarya</taxon>
        <taxon>Basidiomycota</taxon>
        <taxon>Agaricomycotina</taxon>
        <taxon>Agaricomycetes</taxon>
        <taxon>Agaricomycetidae</taxon>
        <taxon>Boletales</taxon>
        <taxon>Boletineae</taxon>
        <taxon>Boletaceae</taxon>
        <taxon>Boletoideae</taxon>
        <taxon>Boletus</taxon>
    </lineage>
</organism>
<protein>
    <recommendedName>
        <fullName evidence="1">DUF6830 domain-containing protein</fullName>
    </recommendedName>
</protein>
<dbReference type="AlphaFoldDB" id="A0AAD4BVF5"/>
<keyword evidence="3" id="KW-1185">Reference proteome</keyword>
<accession>A0AAD4BVF5</accession>
<dbReference type="InterPro" id="IPR049233">
    <property type="entry name" value="DUF6830"/>
</dbReference>
<name>A0AAD4BVF5_BOLED</name>
<sequence>MQVDAAVDNLDYELGGHDVNMQEDQLPLIDLEKDGYSVMQFEGAAQTFKGGEVSLNCFNMDTYSFQCKQNIYYPFATEKEWKLANMAQINKFFKLDAIKELNLLFCTAKELHGRAELLPSGPRWKYCVIPTEHPTTTPVYLYYRDTLDCIELLFNHPYFSDKMDLSPQRVYKTTEGIVEHVYSEWLTGDAAWRMQSELPPGSMLLGVILSSDKTNITSMTGGCIAHPLLISLANIPMKYCNKASNHAFSLAVLLPITKFIHENSRIRTVLGDQLIHHCLDIVLEPLKQAARIGWMMSDPSGNLHLCQCYTPLASYIVDMPEAAMLACVRGLMSHITMAMYKNFRDSFHHPPCLGQTTLRQLASITIDPKNLEAFFQACKEFHLNSVSEPFWRNWALCEPSIFFLTPICLKPQAVVIDLGARHRKNSGKIMKHWHIPKLKLMQSITPSASDVGSLLQWSVDTTEHAHIELIKNPAKSSNNKDYDLQICRYLDRREKCRTFDDAVTLMLAESDDTGGDMEDGDLENEDCGNVVEPEESYVTAVLSDLWGPNHQATNFFEKAAHNERADNSKIWPPRLFVWCSTTIHLNYDPSCRQISIDEAAELFSLLDLCSVLTDYFSQEGLFFHGVRQARPTATHSSLPFDYLQLWFKVQLQQKSFHADSVFGPTLTVNTSPSSGPWKYGRYNVAVFAMDESQIWPRSGLTGHIVAQAQMIFHPIPPNGTHPTWVSWYLTYMQLFDIQHNSGVDPTTHMHILKYHIRSYVHIVPKFGKKANS</sequence>
<evidence type="ECO:0000313" key="2">
    <source>
        <dbReference type="EMBL" id="KAF8440245.1"/>
    </source>
</evidence>
<dbReference type="Proteomes" id="UP001194468">
    <property type="component" value="Unassembled WGS sequence"/>
</dbReference>
<dbReference type="Pfam" id="PF18759">
    <property type="entry name" value="Plavaka"/>
    <property type="match status" value="1"/>
</dbReference>
<dbReference type="InterPro" id="IPR041078">
    <property type="entry name" value="Plavaka"/>
</dbReference>
<dbReference type="Pfam" id="PF20722">
    <property type="entry name" value="DUF6830"/>
    <property type="match status" value="1"/>
</dbReference>
<comment type="caution">
    <text evidence="2">The sequence shown here is derived from an EMBL/GenBank/DDBJ whole genome shotgun (WGS) entry which is preliminary data.</text>
</comment>
<feature type="domain" description="DUF6830" evidence="1">
    <location>
        <begin position="554"/>
        <end position="707"/>
    </location>
</feature>
<reference evidence="2" key="1">
    <citation type="submission" date="2019-10" db="EMBL/GenBank/DDBJ databases">
        <authorList>
            <consortium name="DOE Joint Genome Institute"/>
            <person name="Kuo A."/>
            <person name="Miyauchi S."/>
            <person name="Kiss E."/>
            <person name="Drula E."/>
            <person name="Kohler A."/>
            <person name="Sanchez-Garcia M."/>
            <person name="Andreopoulos B."/>
            <person name="Barry K.W."/>
            <person name="Bonito G."/>
            <person name="Buee M."/>
            <person name="Carver A."/>
            <person name="Chen C."/>
            <person name="Cichocki N."/>
            <person name="Clum A."/>
            <person name="Culley D."/>
            <person name="Crous P.W."/>
            <person name="Fauchery L."/>
            <person name="Girlanda M."/>
            <person name="Hayes R."/>
            <person name="Keri Z."/>
            <person name="LaButti K."/>
            <person name="Lipzen A."/>
            <person name="Lombard V."/>
            <person name="Magnuson J."/>
            <person name="Maillard F."/>
            <person name="Morin E."/>
            <person name="Murat C."/>
            <person name="Nolan M."/>
            <person name="Ohm R."/>
            <person name="Pangilinan J."/>
            <person name="Pereira M."/>
            <person name="Perotto S."/>
            <person name="Peter M."/>
            <person name="Riley R."/>
            <person name="Sitrit Y."/>
            <person name="Stielow B."/>
            <person name="Szollosi G."/>
            <person name="Zifcakova L."/>
            <person name="Stursova M."/>
            <person name="Spatafora J.W."/>
            <person name="Tedersoo L."/>
            <person name="Vaario L.-M."/>
            <person name="Yamada A."/>
            <person name="Yan M."/>
            <person name="Wang P."/>
            <person name="Xu J."/>
            <person name="Bruns T."/>
            <person name="Baldrian P."/>
            <person name="Vilgalys R."/>
            <person name="Henrissat B."/>
            <person name="Grigoriev I.V."/>
            <person name="Hibbett D."/>
            <person name="Nagy L.G."/>
            <person name="Martin F.M."/>
        </authorList>
    </citation>
    <scope>NUCLEOTIDE SEQUENCE</scope>
    <source>
        <strain evidence="2">BED1</strain>
    </source>
</reference>
<proteinExistence type="predicted"/>
<evidence type="ECO:0000313" key="3">
    <source>
        <dbReference type="Proteomes" id="UP001194468"/>
    </source>
</evidence>